<evidence type="ECO:0000256" key="1">
    <source>
        <dbReference type="ARBA" id="ARBA00008857"/>
    </source>
</evidence>
<dbReference type="InterPro" id="IPR038488">
    <property type="entry name" value="Integrase_DNA-bd_sf"/>
</dbReference>
<dbReference type="PROSITE" id="PS51898">
    <property type="entry name" value="TYR_RECOMBINASE"/>
    <property type="match status" value="1"/>
</dbReference>
<reference evidence="6 7" key="1">
    <citation type="submission" date="2024-03" db="EMBL/GenBank/DDBJ databases">
        <title>Cross-transmission of Acinetobacter junii carrying blaOXA-58 in a neonatal intensive care unit.</title>
        <authorList>
            <person name="Bour M."/>
            <person name="Potron A."/>
            <person name="Lecointe D."/>
        </authorList>
    </citation>
    <scope>NUCLEOTIDE SEQUENCE [LARGE SCALE GENOMIC DNA]</scope>
    <source>
        <strain evidence="6 7">21A3096 case 1</strain>
    </source>
</reference>
<sequence length="400" mass="46231">MKRTAIKKRPLSDTVLEGLEPEDKEYRELDGNGLYFRVQPNGKKGWLFRYKKENGKWSWLGIGTYPAIKGVSARKKAAELAESMAKGELIQTKAGIKQQQAEEASLMFGVLMKDWLATKEPSWDAVTYDKAVKSIERHIIPAFGHRDYSHIEPQEWLDFFHGLQRNLGIYTQTEKLTSYCRSAYNLAKFRKKVKYNPLEGITEFLDKNNAGSMSHVSFDELPKLIRSVRGYPSRPIAIGLELLILLFPRPSELREAVWSEFDLDRAEWVKPAERMKKGIIHAVPLPHQAITLLKELQKYRTESEFLFPSRDSLEKPISNMTFNVALNRLGYKNKQNPHGFRHIASTELNKRFSDKSQVVEAALAHLKKGVKGKYDKGTHFEERIEMMQWWADELDQMVDK</sequence>
<accession>A0ABU8ZDH1</accession>
<dbReference type="Proteomes" id="UP001498501">
    <property type="component" value="Unassembled WGS sequence"/>
</dbReference>
<dbReference type="InterPro" id="IPR011010">
    <property type="entry name" value="DNA_brk_join_enz"/>
</dbReference>
<comment type="caution">
    <text evidence="6">The sequence shown here is derived from an EMBL/GenBank/DDBJ whole genome shotgun (WGS) entry which is preliminary data.</text>
</comment>
<comment type="similarity">
    <text evidence="1">Belongs to the 'phage' integrase family.</text>
</comment>
<proteinExistence type="inferred from homology"/>
<keyword evidence="2" id="KW-0229">DNA integration</keyword>
<dbReference type="PANTHER" id="PTHR30629:SF2">
    <property type="entry name" value="PROPHAGE INTEGRASE INTS-RELATED"/>
    <property type="match status" value="1"/>
</dbReference>
<dbReference type="PANTHER" id="PTHR30629">
    <property type="entry name" value="PROPHAGE INTEGRASE"/>
    <property type="match status" value="1"/>
</dbReference>
<dbReference type="InterPro" id="IPR025166">
    <property type="entry name" value="Integrase_DNA_bind_dom"/>
</dbReference>
<evidence type="ECO:0000256" key="3">
    <source>
        <dbReference type="ARBA" id="ARBA00023125"/>
    </source>
</evidence>
<name>A0ABU8ZDH1_ACIJU</name>
<dbReference type="Gene3D" id="3.30.160.390">
    <property type="entry name" value="Integrase, DNA-binding domain"/>
    <property type="match status" value="1"/>
</dbReference>
<gene>
    <name evidence="6" type="ORF">WM018_01555</name>
</gene>
<dbReference type="Pfam" id="PF13356">
    <property type="entry name" value="Arm-DNA-bind_3"/>
    <property type="match status" value="1"/>
</dbReference>
<dbReference type="Pfam" id="PF22022">
    <property type="entry name" value="Phage_int_M"/>
    <property type="match status" value="1"/>
</dbReference>
<dbReference type="Gene3D" id="1.10.150.130">
    <property type="match status" value="1"/>
</dbReference>
<keyword evidence="4" id="KW-0233">DNA recombination</keyword>
<evidence type="ECO:0000313" key="6">
    <source>
        <dbReference type="EMBL" id="MEK0251220.1"/>
    </source>
</evidence>
<evidence type="ECO:0000313" key="7">
    <source>
        <dbReference type="Proteomes" id="UP001498501"/>
    </source>
</evidence>
<dbReference type="SUPFAM" id="SSF56349">
    <property type="entry name" value="DNA breaking-rejoining enzymes"/>
    <property type="match status" value="1"/>
</dbReference>
<dbReference type="InterPro" id="IPR053876">
    <property type="entry name" value="Phage_int_M"/>
</dbReference>
<dbReference type="CDD" id="cd00801">
    <property type="entry name" value="INT_P4_C"/>
    <property type="match status" value="1"/>
</dbReference>
<evidence type="ECO:0000259" key="5">
    <source>
        <dbReference type="PROSITE" id="PS51898"/>
    </source>
</evidence>
<dbReference type="InterPro" id="IPR010998">
    <property type="entry name" value="Integrase_recombinase_N"/>
</dbReference>
<dbReference type="InterPro" id="IPR013762">
    <property type="entry name" value="Integrase-like_cat_sf"/>
</dbReference>
<dbReference type="InterPro" id="IPR050808">
    <property type="entry name" value="Phage_Integrase"/>
</dbReference>
<protein>
    <submittedName>
        <fullName evidence="6">Tyrosine-type recombinase/integrase</fullName>
    </submittedName>
</protein>
<dbReference type="InterPro" id="IPR002104">
    <property type="entry name" value="Integrase_catalytic"/>
</dbReference>
<keyword evidence="7" id="KW-1185">Reference proteome</keyword>
<dbReference type="Pfam" id="PF00589">
    <property type="entry name" value="Phage_integrase"/>
    <property type="match status" value="1"/>
</dbReference>
<dbReference type="RefSeq" id="WP_151708009.1">
    <property type="nucleotide sequence ID" value="NZ_BKFG01000016.1"/>
</dbReference>
<keyword evidence="3" id="KW-0238">DNA-binding</keyword>
<dbReference type="EMBL" id="JBBMLE010000003">
    <property type="protein sequence ID" value="MEK0251220.1"/>
    <property type="molecule type" value="Genomic_DNA"/>
</dbReference>
<feature type="domain" description="Tyr recombinase" evidence="5">
    <location>
        <begin position="211"/>
        <end position="388"/>
    </location>
</feature>
<evidence type="ECO:0000256" key="2">
    <source>
        <dbReference type="ARBA" id="ARBA00022908"/>
    </source>
</evidence>
<dbReference type="Gene3D" id="1.10.443.10">
    <property type="entry name" value="Intergrase catalytic core"/>
    <property type="match status" value="1"/>
</dbReference>
<evidence type="ECO:0000256" key="4">
    <source>
        <dbReference type="ARBA" id="ARBA00023172"/>
    </source>
</evidence>
<organism evidence="6 7">
    <name type="scientific">Acinetobacter junii</name>
    <dbReference type="NCBI Taxonomy" id="40215"/>
    <lineage>
        <taxon>Bacteria</taxon>
        <taxon>Pseudomonadati</taxon>
        <taxon>Pseudomonadota</taxon>
        <taxon>Gammaproteobacteria</taxon>
        <taxon>Moraxellales</taxon>
        <taxon>Moraxellaceae</taxon>
        <taxon>Acinetobacter</taxon>
    </lineage>
</organism>